<evidence type="ECO:0000256" key="1">
    <source>
        <dbReference type="ARBA" id="ARBA00004123"/>
    </source>
</evidence>
<evidence type="ECO:0000313" key="8">
    <source>
        <dbReference type="Proteomes" id="UP000770717"/>
    </source>
</evidence>
<feature type="region of interest" description="Disordered" evidence="5">
    <location>
        <begin position="473"/>
        <end position="494"/>
    </location>
</feature>
<dbReference type="PANTHER" id="PTHR10528:SF16">
    <property type="entry name" value="AF4_FMR2 FAMILY MEMBER 3"/>
    <property type="match status" value="1"/>
</dbReference>
<feature type="compositionally biased region" description="Polar residues" evidence="5">
    <location>
        <begin position="32"/>
        <end position="44"/>
    </location>
</feature>
<gene>
    <name evidence="7" type="ORF">GDO78_000834</name>
</gene>
<feature type="region of interest" description="Disordered" evidence="5">
    <location>
        <begin position="64"/>
        <end position="108"/>
    </location>
</feature>
<feature type="compositionally biased region" description="Polar residues" evidence="5">
    <location>
        <begin position="657"/>
        <end position="667"/>
    </location>
</feature>
<evidence type="ECO:0000313" key="7">
    <source>
        <dbReference type="EMBL" id="KAG9492548.1"/>
    </source>
</evidence>
<sequence>MTLASVVASLEQGSSESDSESESSSSESESSKQSACTSPEPQHSTAHKWQLDKWLNKVNPNKTSILSQPLSLNHGGVNEGEQGCEKASQVDQESPSHKDDRSPTREERSIGATCTVIGNRGVKLRSPPPGARAATVVVAVPSENTSRRTPACRKLTRRTERTSSGDDLNCHKLDHALTQGILGSEISEQTKNKLTCYSRGLHRKESRATLFDYKKRRTQITRSVPKCKENIELSLQSSDHSTETESNILPFCKNNPAFSSESSQRYKESGNNNIKQASTYNTQDCISRRTTSEVAPELEEQFYTLVPFGRNDCSVKGNNDIKALWVQIDLMLLSRIPHSVPQENLNMNNSKDKILTPSPSKCLLQTTDNPSMKMRRKRKYESEGSQEMKKNPLEKKDSLQFPVESLHAASIESLELKSFEMSLSKPEKCLSPLPFFPDEPNPNCTSEDVSSAQKCDKGIMSTYASCNLHYQQEKHSHARQRSQPSNNTRSVYNKDDLDLNHWSPALNGHTDTRITKQLLESTRPHNADYFMQEAKRMKHKADAMVDKFDKVLNYIEAALAFIECGNALEHGPVESKSPYTMYSETVELIRYALRLNSHLSHSASTQDKKITALCYRCLALLYWRMFRLKRDHAVKYSKALIDYFKNSSKGPRVPSPWNANGKTTGTASPMSSTLSPVSSQGSISSSGAASSSSSIISIPQRIHQMAANHVSITNSILHSYDYWEIADNLAKENTEFFTELDSSMGPITLHSSMEHLVQYTRQGLTWIRHSSHQVI</sequence>
<keyword evidence="8" id="KW-1185">Reference proteome</keyword>
<feature type="region of interest" description="Disordered" evidence="5">
    <location>
        <begin position="343"/>
        <end position="398"/>
    </location>
</feature>
<protein>
    <recommendedName>
        <fullName evidence="6">AF4/FMR2 C-terminal homology domain-containing protein</fullName>
    </recommendedName>
</protein>
<feature type="compositionally biased region" description="Polar residues" evidence="5">
    <location>
        <begin position="357"/>
        <end position="370"/>
    </location>
</feature>
<evidence type="ECO:0000256" key="4">
    <source>
        <dbReference type="ARBA" id="ARBA00023242"/>
    </source>
</evidence>
<dbReference type="EMBL" id="WNTK01000001">
    <property type="protein sequence ID" value="KAG9492549.1"/>
    <property type="molecule type" value="Genomic_DNA"/>
</dbReference>
<dbReference type="Pfam" id="PF18876">
    <property type="entry name" value="AFF4_CHD"/>
    <property type="match status" value="1"/>
</dbReference>
<reference evidence="7" key="1">
    <citation type="thesis" date="2020" institute="ProQuest LLC" country="789 East Eisenhower Parkway, Ann Arbor, MI, USA">
        <title>Comparative Genomics and Chromosome Evolution.</title>
        <authorList>
            <person name="Mudd A.B."/>
        </authorList>
    </citation>
    <scope>NUCLEOTIDE SEQUENCE</scope>
    <source>
        <strain evidence="7">HN-11 Male</strain>
        <tissue evidence="7">Kidney and liver</tissue>
    </source>
</reference>
<feature type="compositionally biased region" description="Basic and acidic residues" evidence="5">
    <location>
        <begin position="380"/>
        <end position="398"/>
    </location>
</feature>
<dbReference type="OrthoDB" id="6382204at2759"/>
<feature type="compositionally biased region" description="Low complexity" evidence="5">
    <location>
        <begin position="668"/>
        <end position="685"/>
    </location>
</feature>
<dbReference type="InterPro" id="IPR043640">
    <property type="entry name" value="AF4/FMR2_CHD"/>
</dbReference>
<dbReference type="GO" id="GO:0010468">
    <property type="term" value="P:regulation of gene expression"/>
    <property type="evidence" value="ECO:0007669"/>
    <property type="project" value="InterPro"/>
</dbReference>
<dbReference type="Pfam" id="PF05110">
    <property type="entry name" value="AF-4"/>
    <property type="match status" value="1"/>
</dbReference>
<evidence type="ECO:0000256" key="5">
    <source>
        <dbReference type="SAM" id="MobiDB-lite"/>
    </source>
</evidence>
<organism evidence="7 8">
    <name type="scientific">Eleutherodactylus coqui</name>
    <name type="common">Puerto Rican coqui</name>
    <dbReference type="NCBI Taxonomy" id="57060"/>
    <lineage>
        <taxon>Eukaryota</taxon>
        <taxon>Metazoa</taxon>
        <taxon>Chordata</taxon>
        <taxon>Craniata</taxon>
        <taxon>Vertebrata</taxon>
        <taxon>Euteleostomi</taxon>
        <taxon>Amphibia</taxon>
        <taxon>Batrachia</taxon>
        <taxon>Anura</taxon>
        <taxon>Neobatrachia</taxon>
        <taxon>Hyloidea</taxon>
        <taxon>Eleutherodactylidae</taxon>
        <taxon>Eleutherodactylinae</taxon>
        <taxon>Eleutherodactylus</taxon>
        <taxon>Eleutherodactylus</taxon>
    </lineage>
</organism>
<keyword evidence="3" id="KW-0597">Phosphoprotein</keyword>
<dbReference type="GO" id="GO:0032783">
    <property type="term" value="C:super elongation complex"/>
    <property type="evidence" value="ECO:0007669"/>
    <property type="project" value="TreeGrafter"/>
</dbReference>
<evidence type="ECO:0000256" key="2">
    <source>
        <dbReference type="ARBA" id="ARBA00007354"/>
    </source>
</evidence>
<feature type="compositionally biased region" description="Basic and acidic residues" evidence="5">
    <location>
        <begin position="94"/>
        <end position="108"/>
    </location>
</feature>
<accession>A0A8J6FQA7</accession>
<comment type="similarity">
    <text evidence="2">Belongs to the AF4 family.</text>
</comment>
<feature type="region of interest" description="Disordered" evidence="5">
    <location>
        <begin position="648"/>
        <end position="685"/>
    </location>
</feature>
<evidence type="ECO:0000256" key="3">
    <source>
        <dbReference type="ARBA" id="ARBA00022553"/>
    </source>
</evidence>
<dbReference type="EMBL" id="WNTK01000001">
    <property type="protein sequence ID" value="KAG9492548.1"/>
    <property type="molecule type" value="Genomic_DNA"/>
</dbReference>
<dbReference type="AlphaFoldDB" id="A0A8J6FQA7"/>
<feature type="compositionally biased region" description="Polar residues" evidence="5">
    <location>
        <begin position="481"/>
        <end position="491"/>
    </location>
</feature>
<comment type="caution">
    <text evidence="7">The sequence shown here is derived from an EMBL/GenBank/DDBJ whole genome shotgun (WGS) entry which is preliminary data.</text>
</comment>
<keyword evidence="4" id="KW-0539">Nucleus</keyword>
<proteinExistence type="inferred from homology"/>
<feature type="domain" description="AF4/FMR2 C-terminal homology" evidence="6">
    <location>
        <begin position="515"/>
        <end position="772"/>
    </location>
</feature>
<feature type="region of interest" description="Disordered" evidence="5">
    <location>
        <begin position="1"/>
        <end position="51"/>
    </location>
</feature>
<dbReference type="InterPro" id="IPR007797">
    <property type="entry name" value="AF4/FMR2"/>
</dbReference>
<dbReference type="Proteomes" id="UP000770717">
    <property type="component" value="Unassembled WGS sequence"/>
</dbReference>
<comment type="subcellular location">
    <subcellularLocation>
        <location evidence="1">Nucleus</location>
    </subcellularLocation>
</comment>
<name>A0A8J6FQA7_ELECQ</name>
<dbReference type="PANTHER" id="PTHR10528">
    <property type="entry name" value="AF4/FMR2 FAMILY MEMBER"/>
    <property type="match status" value="1"/>
</dbReference>
<evidence type="ECO:0000259" key="6">
    <source>
        <dbReference type="Pfam" id="PF18876"/>
    </source>
</evidence>